<dbReference type="Proteomes" id="UP001178507">
    <property type="component" value="Unassembled WGS sequence"/>
</dbReference>
<evidence type="ECO:0000313" key="1">
    <source>
        <dbReference type="EMBL" id="CAJ1381581.1"/>
    </source>
</evidence>
<proteinExistence type="predicted"/>
<dbReference type="InterPro" id="IPR011990">
    <property type="entry name" value="TPR-like_helical_dom_sf"/>
</dbReference>
<comment type="caution">
    <text evidence="1">The sequence shown here is derived from an EMBL/GenBank/DDBJ whole genome shotgun (WGS) entry which is preliminary data.</text>
</comment>
<dbReference type="AlphaFoldDB" id="A0AA36I793"/>
<gene>
    <name evidence="1" type="ORF">EVOR1521_LOCUS9221</name>
</gene>
<feature type="non-terminal residue" evidence="1">
    <location>
        <position position="398"/>
    </location>
</feature>
<organism evidence="1 2">
    <name type="scientific">Effrenium voratum</name>
    <dbReference type="NCBI Taxonomy" id="2562239"/>
    <lineage>
        <taxon>Eukaryota</taxon>
        <taxon>Sar</taxon>
        <taxon>Alveolata</taxon>
        <taxon>Dinophyceae</taxon>
        <taxon>Suessiales</taxon>
        <taxon>Symbiodiniaceae</taxon>
        <taxon>Effrenium</taxon>
    </lineage>
</organism>
<protein>
    <submittedName>
        <fullName evidence="1">Uncharacterized protein</fullName>
    </submittedName>
</protein>
<name>A0AA36I793_9DINO</name>
<dbReference type="EMBL" id="CAUJNA010000822">
    <property type="protein sequence ID" value="CAJ1381581.1"/>
    <property type="molecule type" value="Genomic_DNA"/>
</dbReference>
<dbReference type="Gene3D" id="1.25.40.10">
    <property type="entry name" value="Tetratricopeptide repeat domain"/>
    <property type="match status" value="1"/>
</dbReference>
<reference evidence="1" key="1">
    <citation type="submission" date="2023-08" db="EMBL/GenBank/DDBJ databases">
        <authorList>
            <person name="Chen Y."/>
            <person name="Shah S."/>
            <person name="Dougan E. K."/>
            <person name="Thang M."/>
            <person name="Chan C."/>
        </authorList>
    </citation>
    <scope>NUCLEOTIDE SEQUENCE</scope>
</reference>
<keyword evidence="2" id="KW-1185">Reference proteome</keyword>
<accession>A0AA36I793</accession>
<sequence>MPGSELWSHLQGPRLQTSLGVCPAPEFKPLESQAPACLEGGRECKSLAERGQLKQFAKSIDESLKEAVETAKEARKRFERRVCDFRYAEVEDKGQVLADAYGPNGPMAPGGSYLYELRRWVDSVQELNHECSMRQGDRWPWMSFARAVAFSRRRHWRQSLVLLEGGNGVHIAGAQLDALAAGSRWCEALRLLSRLRRVDVGCFGAAASACARAAVWERALCLLEEMPLVGVQANTACFTEVARGLLRGGRVLLRPGVVGTHGEEIPFRAVQVHFPQADGIAMRTWISACEQAQHLLEYSLALRGAKRLLLRPLPLGELTVLAASIHAASATGIPRTVLQATIAPLKEAQLQCLVTDLGLLSSSLLEAVGVCGTRNHHAAEALAKQLPRAGRLPMSHQV</sequence>
<evidence type="ECO:0000313" key="2">
    <source>
        <dbReference type="Proteomes" id="UP001178507"/>
    </source>
</evidence>